<organism evidence="1 2">
    <name type="scientific">Filomicrobium insigne</name>
    <dbReference type="NCBI Taxonomy" id="418854"/>
    <lineage>
        <taxon>Bacteria</taxon>
        <taxon>Pseudomonadati</taxon>
        <taxon>Pseudomonadota</taxon>
        <taxon>Alphaproteobacteria</taxon>
        <taxon>Hyphomicrobiales</taxon>
        <taxon>Hyphomicrobiaceae</taxon>
        <taxon>Filomicrobium</taxon>
    </lineage>
</organism>
<dbReference type="Pfam" id="PF02597">
    <property type="entry name" value="ThiS"/>
    <property type="match status" value="1"/>
</dbReference>
<dbReference type="EMBL" id="FNJC01000002">
    <property type="protein sequence ID" value="SDO75209.1"/>
    <property type="molecule type" value="Genomic_DNA"/>
</dbReference>
<comment type="caution">
    <text evidence="1">The sequence shown here is derived from an EMBL/GenBank/DDBJ whole genome shotgun (WGS) entry which is preliminary data.</text>
</comment>
<dbReference type="InterPro" id="IPR012675">
    <property type="entry name" value="Beta-grasp_dom_sf"/>
</dbReference>
<dbReference type="NCBIfam" id="TIGR01682">
    <property type="entry name" value="moaD"/>
    <property type="match status" value="1"/>
</dbReference>
<accession>A0A1H0M459</accession>
<keyword evidence="2" id="KW-1185">Reference proteome</keyword>
<evidence type="ECO:0000313" key="2">
    <source>
        <dbReference type="Proteomes" id="UP000198795"/>
    </source>
</evidence>
<name>A0A1H0M459_9HYPH</name>
<gene>
    <name evidence="1" type="ORF">SAMN04488061_1563</name>
</gene>
<dbReference type="CDD" id="cd00754">
    <property type="entry name" value="Ubl_MoaD"/>
    <property type="match status" value="1"/>
</dbReference>
<dbReference type="Proteomes" id="UP000198795">
    <property type="component" value="Unassembled WGS sequence"/>
</dbReference>
<reference evidence="1 2" key="1">
    <citation type="submission" date="2016-10" db="EMBL/GenBank/DDBJ databases">
        <authorList>
            <person name="Varghese N."/>
            <person name="Submissions S."/>
        </authorList>
    </citation>
    <scope>NUCLEOTIDE SEQUENCE [LARGE SCALE GENOMIC DNA]</scope>
    <source>
        <strain evidence="1 2">CGMCC 1.6497</strain>
    </source>
</reference>
<evidence type="ECO:0000313" key="1">
    <source>
        <dbReference type="EMBL" id="SDO75209.1"/>
    </source>
</evidence>
<proteinExistence type="predicted"/>
<dbReference type="InterPro" id="IPR003749">
    <property type="entry name" value="ThiS/MoaD-like"/>
</dbReference>
<dbReference type="InterPro" id="IPR016155">
    <property type="entry name" value="Mopterin_synth/thiamin_S_b"/>
</dbReference>
<dbReference type="SUPFAM" id="SSF54285">
    <property type="entry name" value="MoaD/ThiS"/>
    <property type="match status" value="1"/>
</dbReference>
<sequence length="90" mass="9935">MTENSKPIKLMYFAWVREKVGRAEEHIEPPEDIATVGDLMGWLKGRGPEYAAAFERADVIRAAIDHTHARSDAPIASAREIAFFPPVTGG</sequence>
<dbReference type="Gene3D" id="3.10.20.30">
    <property type="match status" value="1"/>
</dbReference>
<protein>
    <submittedName>
        <fullName evidence="1">Molybdopterin synthase sulfur carrier subunit</fullName>
    </submittedName>
</protein>